<dbReference type="CDD" id="cd00051">
    <property type="entry name" value="EFh"/>
    <property type="match status" value="1"/>
</dbReference>
<dbReference type="AlphaFoldDB" id="A0A8J1U995"/>
<sequence length="285" mass="33197">MKYSAVSIYVHSILESKFQMATKDRQNTKFHELPPFWRQKFMTLAFAHDFNKDGVFDYEDQMTLADRIVQYGKLQGEPADRVYAVFKSFATSIHENVAATQSIHEAVLEIWRCYDNPGYKESFCEAYRQIFYALDFDNDGFISKEEFGVFWRSIGFDMTYMSLQFDYMDKDGDGKISLDDYIDAALEYNFNIDDSTSANRLTCQQTIGDHITFKYSSFIAACYLQMLILNLYLCIRIQHKICHCNDNMLIDVCTCTVYFCALAHTTRVTIKILLGILFLCKQNIK</sequence>
<dbReference type="SMART" id="SM00054">
    <property type="entry name" value="EFh"/>
    <property type="match status" value="2"/>
</dbReference>
<dbReference type="OrthoDB" id="427950at2759"/>
<dbReference type="EMBL" id="CAIIXF020000009">
    <property type="protein sequence ID" value="CAH1795142.1"/>
    <property type="molecule type" value="Genomic_DNA"/>
</dbReference>
<gene>
    <name evidence="1" type="ORF">OFUS_LOCUS19721</name>
</gene>
<evidence type="ECO:0000313" key="1">
    <source>
        <dbReference type="EMBL" id="CAH1795142.1"/>
    </source>
</evidence>
<dbReference type="Proteomes" id="UP000749559">
    <property type="component" value="Unassembled WGS sequence"/>
</dbReference>
<organism evidence="1 2">
    <name type="scientific">Owenia fusiformis</name>
    <name type="common">Polychaete worm</name>
    <dbReference type="NCBI Taxonomy" id="6347"/>
    <lineage>
        <taxon>Eukaryota</taxon>
        <taxon>Metazoa</taxon>
        <taxon>Spiralia</taxon>
        <taxon>Lophotrochozoa</taxon>
        <taxon>Annelida</taxon>
        <taxon>Polychaeta</taxon>
        <taxon>Sedentaria</taxon>
        <taxon>Canalipalpata</taxon>
        <taxon>Sabellida</taxon>
        <taxon>Oweniida</taxon>
        <taxon>Oweniidae</taxon>
        <taxon>Owenia</taxon>
    </lineage>
</organism>
<dbReference type="Pfam" id="PF13499">
    <property type="entry name" value="EF-hand_7"/>
    <property type="match status" value="1"/>
</dbReference>
<name>A0A8J1U995_OWEFU</name>
<evidence type="ECO:0000313" key="2">
    <source>
        <dbReference type="Proteomes" id="UP000749559"/>
    </source>
</evidence>
<protein>
    <submittedName>
        <fullName evidence="1">Uncharacterized protein</fullName>
    </submittedName>
</protein>
<dbReference type="PROSITE" id="PS50222">
    <property type="entry name" value="EF_HAND_2"/>
    <property type="match status" value="2"/>
</dbReference>
<dbReference type="InterPro" id="IPR011992">
    <property type="entry name" value="EF-hand-dom_pair"/>
</dbReference>
<keyword evidence="2" id="KW-1185">Reference proteome</keyword>
<reference evidence="1" key="1">
    <citation type="submission" date="2022-03" db="EMBL/GenBank/DDBJ databases">
        <authorList>
            <person name="Martin C."/>
        </authorList>
    </citation>
    <scope>NUCLEOTIDE SEQUENCE</scope>
</reference>
<comment type="caution">
    <text evidence="1">The sequence shown here is derived from an EMBL/GenBank/DDBJ whole genome shotgun (WGS) entry which is preliminary data.</text>
</comment>
<proteinExistence type="predicted"/>
<dbReference type="Gene3D" id="1.10.238.10">
    <property type="entry name" value="EF-hand"/>
    <property type="match status" value="1"/>
</dbReference>
<dbReference type="InterPro" id="IPR002048">
    <property type="entry name" value="EF_hand_dom"/>
</dbReference>
<dbReference type="GO" id="GO:0005509">
    <property type="term" value="F:calcium ion binding"/>
    <property type="evidence" value="ECO:0007669"/>
    <property type="project" value="InterPro"/>
</dbReference>
<dbReference type="SUPFAM" id="SSF47473">
    <property type="entry name" value="EF-hand"/>
    <property type="match status" value="1"/>
</dbReference>
<dbReference type="PROSITE" id="PS00018">
    <property type="entry name" value="EF_HAND_1"/>
    <property type="match status" value="2"/>
</dbReference>
<dbReference type="InterPro" id="IPR018247">
    <property type="entry name" value="EF_Hand_1_Ca_BS"/>
</dbReference>
<accession>A0A8J1U995</accession>